<dbReference type="Proteomes" id="UP000753961">
    <property type="component" value="Unassembled WGS sequence"/>
</dbReference>
<keyword evidence="2" id="KW-1185">Reference proteome</keyword>
<proteinExistence type="predicted"/>
<accession>A0A953LDN4</accession>
<evidence type="ECO:0000313" key="2">
    <source>
        <dbReference type="Proteomes" id="UP000753961"/>
    </source>
</evidence>
<reference evidence="1" key="1">
    <citation type="submission" date="2021-06" db="EMBL/GenBank/DDBJ databases">
        <title>44 bacteria genomes isolated from Dapeng, Shenzhen.</title>
        <authorList>
            <person name="Zheng W."/>
            <person name="Yu S."/>
            <person name="Huang Y."/>
        </authorList>
    </citation>
    <scope>NUCLEOTIDE SEQUENCE</scope>
    <source>
        <strain evidence="1">DP5N28-2</strain>
    </source>
</reference>
<name>A0A953LDN4_9BACT</name>
<dbReference type="RefSeq" id="WP_222580588.1">
    <property type="nucleotide sequence ID" value="NZ_JAHVHU010000011.1"/>
</dbReference>
<evidence type="ECO:0000313" key="1">
    <source>
        <dbReference type="EMBL" id="MBY5959054.1"/>
    </source>
</evidence>
<sequence length="58" mass="6495">MQKTKQISVLNAKEKEVLVGLPKTISRTLKKQLELLTEPFSGSNGLNAKIKRVFSKPQ</sequence>
<dbReference type="EMBL" id="JAHVHU010000011">
    <property type="protein sequence ID" value="MBY5959054.1"/>
    <property type="molecule type" value="Genomic_DNA"/>
</dbReference>
<dbReference type="AlphaFoldDB" id="A0A953LDN4"/>
<comment type="caution">
    <text evidence="1">The sequence shown here is derived from an EMBL/GenBank/DDBJ whole genome shotgun (WGS) entry which is preliminary data.</text>
</comment>
<organism evidence="1 2">
    <name type="scientific">Membranihabitans marinus</name>
    <dbReference type="NCBI Taxonomy" id="1227546"/>
    <lineage>
        <taxon>Bacteria</taxon>
        <taxon>Pseudomonadati</taxon>
        <taxon>Bacteroidota</taxon>
        <taxon>Saprospiria</taxon>
        <taxon>Saprospirales</taxon>
        <taxon>Saprospiraceae</taxon>
        <taxon>Membranihabitans</taxon>
    </lineage>
</organism>
<gene>
    <name evidence="1" type="ORF">KUV50_12960</name>
</gene>
<protein>
    <submittedName>
        <fullName evidence="1">Uncharacterized protein</fullName>
    </submittedName>
</protein>